<dbReference type="RefSeq" id="WP_318065444.1">
    <property type="nucleotide sequence ID" value="NZ_JAWONS010000250.1"/>
</dbReference>
<dbReference type="EMBL" id="JAWONS010000250">
    <property type="protein sequence ID" value="MDW2799245.1"/>
    <property type="molecule type" value="Genomic_DNA"/>
</dbReference>
<organism evidence="2 3">
    <name type="scientific">Clostridium boliviensis</name>
    <dbReference type="NCBI Taxonomy" id="318465"/>
    <lineage>
        <taxon>Bacteria</taxon>
        <taxon>Bacillati</taxon>
        <taxon>Bacillota</taxon>
        <taxon>Clostridia</taxon>
        <taxon>Eubacteriales</taxon>
        <taxon>Clostridiaceae</taxon>
        <taxon>Clostridium</taxon>
    </lineage>
</organism>
<feature type="non-terminal residue" evidence="2">
    <location>
        <position position="1"/>
    </location>
</feature>
<proteinExistence type="predicted"/>
<comment type="caution">
    <text evidence="2">The sequence shown here is derived from an EMBL/GenBank/DDBJ whole genome shotgun (WGS) entry which is preliminary data.</text>
</comment>
<keyword evidence="3" id="KW-1185">Reference proteome</keyword>
<evidence type="ECO:0000313" key="3">
    <source>
        <dbReference type="Proteomes" id="UP001276854"/>
    </source>
</evidence>
<evidence type="ECO:0000313" key="2">
    <source>
        <dbReference type="EMBL" id="MDW2799245.1"/>
    </source>
</evidence>
<dbReference type="SUPFAM" id="SSF50037">
    <property type="entry name" value="C-terminal domain of transcriptional repressors"/>
    <property type="match status" value="1"/>
</dbReference>
<feature type="domain" description="Biotin protein ligase C-terminal" evidence="1">
    <location>
        <begin position="13"/>
        <end position="55"/>
    </location>
</feature>
<reference evidence="2 3" key="1">
    <citation type="submission" date="2023-10" db="EMBL/GenBank/DDBJ databases">
        <title>A novel Glycoside Hydrolase 43-Like Enzyme from Clostrdium boliviensis is an Endo-xylanase, and a Candidate for Xylooligosaccharides Production from Different Xylan Substrates.</title>
        <authorList>
            <person name="Alvarez M.T."/>
            <person name="Rocabado-Villegas L.R."/>
            <person name="Salas-Veizaga D.M."/>
            <person name="Linares-Pasten J.A."/>
            <person name="Gudmundsdottir E.E."/>
            <person name="Hreggvidsson G.O."/>
            <person name="Adlercreutz P."/>
            <person name="Nordberg Karlsson E."/>
        </authorList>
    </citation>
    <scope>NUCLEOTIDE SEQUENCE [LARGE SCALE GENOMIC DNA]</scope>
    <source>
        <strain evidence="2 3">E-1</strain>
    </source>
</reference>
<gene>
    <name evidence="2" type="ORF">RZO55_16860</name>
</gene>
<dbReference type="Proteomes" id="UP001276854">
    <property type="component" value="Unassembled WGS sequence"/>
</dbReference>
<dbReference type="InterPro" id="IPR008988">
    <property type="entry name" value="Transcriptional_repressor_C"/>
</dbReference>
<dbReference type="InterPro" id="IPR003142">
    <property type="entry name" value="BPL_C"/>
</dbReference>
<dbReference type="Gene3D" id="2.30.30.100">
    <property type="match status" value="1"/>
</dbReference>
<name>A0ABU4GQI0_9CLOT</name>
<dbReference type="Pfam" id="PF02237">
    <property type="entry name" value="BPL_C"/>
    <property type="match status" value="1"/>
</dbReference>
<evidence type="ECO:0000259" key="1">
    <source>
        <dbReference type="Pfam" id="PF02237"/>
    </source>
</evidence>
<accession>A0ABU4GQI0</accession>
<sequence>AVRGAWEELSGVIGHLVTARTPEGLRSGVVRGLKEDGALLLETEEGLISVYSAEIREGCEIRSF</sequence>
<protein>
    <recommendedName>
        <fullName evidence="1">Biotin protein ligase C-terminal domain-containing protein</fullName>
    </recommendedName>
</protein>